<evidence type="ECO:0000256" key="1">
    <source>
        <dbReference type="SAM" id="MobiDB-lite"/>
    </source>
</evidence>
<keyword evidence="2" id="KW-1133">Transmembrane helix</keyword>
<accession>A0A4R7V1C8</accession>
<dbReference type="RefSeq" id="WP_208297903.1">
    <property type="nucleotide sequence ID" value="NZ_SOCP01000017.1"/>
</dbReference>
<sequence>MTYPPGGQWQPQDPNQPGSGPFPAQPGGYPQQGYGQQGYGQQQGGYPQTGPQGFPQQPQTGPQGFQAPQTPQYGGQYGQQQPQYGGVPGGFGEAPKKKSKGPIIGAIAAVVVVAVGVAATFFVLNRSDAGSGGEDDPTQAATNLVNSLSQGDVLGVLESLTPAESALLVDFNSRTSKRLQELNVYKKDADPNQLHGAEIKAANLKYDEKGAEKVNDHLTITKLVGGTVAFHSDFNELPLTEDFMQAAFPDGVNSKPTDEKIDIADEVRKNGGEPIRIATVKVDDKWYPSLFYTIADYALQDAGKKWPAKSIPDNGAATADEAVKQMVQAAVNSDAERVIELLPPDEMGALHDAGPALLDEMGNPPAAGVQVTKLETESTDAETGGKRVMLKTVEVNADGQTYRVTKDGDCYSAEGEGEKQQLCAEDIATELGGSSMSPAMQQALAHLASGMLKNTGVVATEVDGKWYVSPLRTYSELGLTALSDLTPDDVIALVSNG</sequence>
<feature type="compositionally biased region" description="Low complexity" evidence="1">
    <location>
        <begin position="21"/>
        <end position="34"/>
    </location>
</feature>
<feature type="compositionally biased region" description="Low complexity" evidence="1">
    <location>
        <begin position="44"/>
        <end position="85"/>
    </location>
</feature>
<feature type="region of interest" description="Disordered" evidence="1">
    <location>
        <begin position="1"/>
        <end position="98"/>
    </location>
</feature>
<organism evidence="3 4">
    <name type="scientific">Actinophytocola oryzae</name>
    <dbReference type="NCBI Taxonomy" id="502181"/>
    <lineage>
        <taxon>Bacteria</taxon>
        <taxon>Bacillati</taxon>
        <taxon>Actinomycetota</taxon>
        <taxon>Actinomycetes</taxon>
        <taxon>Pseudonocardiales</taxon>
        <taxon>Pseudonocardiaceae</taxon>
    </lineage>
</organism>
<proteinExistence type="predicted"/>
<protein>
    <recommendedName>
        <fullName evidence="5">Flagellar basal body-associated protein FliL</fullName>
    </recommendedName>
</protein>
<name>A0A4R7V1C8_9PSEU</name>
<feature type="compositionally biased region" description="Polar residues" evidence="1">
    <location>
        <begin position="9"/>
        <end position="18"/>
    </location>
</feature>
<dbReference type="Proteomes" id="UP000294927">
    <property type="component" value="Unassembled WGS sequence"/>
</dbReference>
<keyword evidence="2" id="KW-0812">Transmembrane</keyword>
<dbReference type="SUPFAM" id="SSF81995">
    <property type="entry name" value="beta-sandwich domain of Sec23/24"/>
    <property type="match status" value="1"/>
</dbReference>
<dbReference type="AlphaFoldDB" id="A0A4R7V1C8"/>
<evidence type="ECO:0000313" key="3">
    <source>
        <dbReference type="EMBL" id="TDV42640.1"/>
    </source>
</evidence>
<gene>
    <name evidence="3" type="ORF">CLV71_117112</name>
</gene>
<reference evidence="3 4" key="1">
    <citation type="submission" date="2019-03" db="EMBL/GenBank/DDBJ databases">
        <title>Genomic Encyclopedia of Archaeal and Bacterial Type Strains, Phase II (KMG-II): from individual species to whole genera.</title>
        <authorList>
            <person name="Goeker M."/>
        </authorList>
    </citation>
    <scope>NUCLEOTIDE SEQUENCE [LARGE SCALE GENOMIC DNA]</scope>
    <source>
        <strain evidence="3 4">DSM 45499</strain>
    </source>
</reference>
<keyword evidence="2" id="KW-0472">Membrane</keyword>
<keyword evidence="4" id="KW-1185">Reference proteome</keyword>
<evidence type="ECO:0000256" key="2">
    <source>
        <dbReference type="SAM" id="Phobius"/>
    </source>
</evidence>
<comment type="caution">
    <text evidence="3">The sequence shown here is derived from an EMBL/GenBank/DDBJ whole genome shotgun (WGS) entry which is preliminary data.</text>
</comment>
<feature type="transmembrane region" description="Helical" evidence="2">
    <location>
        <begin position="103"/>
        <end position="124"/>
    </location>
</feature>
<evidence type="ECO:0008006" key="5">
    <source>
        <dbReference type="Google" id="ProtNLM"/>
    </source>
</evidence>
<evidence type="ECO:0000313" key="4">
    <source>
        <dbReference type="Proteomes" id="UP000294927"/>
    </source>
</evidence>
<dbReference type="EMBL" id="SOCP01000017">
    <property type="protein sequence ID" value="TDV42640.1"/>
    <property type="molecule type" value="Genomic_DNA"/>
</dbReference>